<dbReference type="Pfam" id="PF01425">
    <property type="entry name" value="Amidase"/>
    <property type="match status" value="1"/>
</dbReference>
<dbReference type="PANTHER" id="PTHR11895">
    <property type="entry name" value="TRANSAMIDASE"/>
    <property type="match status" value="1"/>
</dbReference>
<evidence type="ECO:0000313" key="2">
    <source>
        <dbReference type="EMBL" id="MCK8785291.1"/>
    </source>
</evidence>
<dbReference type="InterPro" id="IPR023631">
    <property type="entry name" value="Amidase_dom"/>
</dbReference>
<dbReference type="GO" id="GO:0003824">
    <property type="term" value="F:catalytic activity"/>
    <property type="evidence" value="ECO:0007669"/>
    <property type="project" value="InterPro"/>
</dbReference>
<dbReference type="InterPro" id="IPR020556">
    <property type="entry name" value="Amidase_CS"/>
</dbReference>
<keyword evidence="3" id="KW-1185">Reference proteome</keyword>
<protein>
    <submittedName>
        <fullName evidence="2">Amidase</fullName>
    </submittedName>
</protein>
<dbReference type="PANTHER" id="PTHR11895:SF76">
    <property type="entry name" value="INDOLEACETAMIDE HYDROLASE"/>
    <property type="match status" value="1"/>
</dbReference>
<organism evidence="2 3">
    <name type="scientific">Roseomonas acroporae</name>
    <dbReference type="NCBI Taxonomy" id="2937791"/>
    <lineage>
        <taxon>Bacteria</taxon>
        <taxon>Pseudomonadati</taxon>
        <taxon>Pseudomonadota</taxon>
        <taxon>Alphaproteobacteria</taxon>
        <taxon>Acetobacterales</taxon>
        <taxon>Roseomonadaceae</taxon>
        <taxon>Roseomonas</taxon>
    </lineage>
</organism>
<dbReference type="Proteomes" id="UP001139516">
    <property type="component" value="Unassembled WGS sequence"/>
</dbReference>
<dbReference type="PROSITE" id="PS00571">
    <property type="entry name" value="AMIDASES"/>
    <property type="match status" value="1"/>
</dbReference>
<sequence>MAVPPALVMLDASELSARIHRREVSCREVMATYLDHIERLNPAVNAIVSLRPREALLAEAGEADAALARGEDRGWMHGLPHAVKDLAETRGLRTTRGSPLFADDVPAADAVFVERLRAAGAILVGKTNTPEFGLGSQTYNAVFGTTGNAYDPSRTAGGSSGGAAAALAMRLVPVADGSDFAGSLRNPAGWNNVFGFRPSAGRVPHGPLPELFMQNMGYDGPMARRVGDLALLLSVMAGYDDRTPLSLDGDGRQFAAPLGRDMRGVRIGWLGDLGGIPMETGMLDLCLGGLRRLEAAGCTIEEARLGIGRDVIWDSFVALRQGFMAGSLRGLYADPAARARLKPEAVWEIEGGLRRSAADLFEASARRSAVYRAFRDALRHHDFLALPSAQVFPFDAALHWPAEVAGVAMDSYHRWMEVVAGPSLAGLPVVAVPAGFGPAGLPSGIQLVGRARQDLAVLQLAHAYEQVAGDVLSRLPPLLAG</sequence>
<dbReference type="Gene3D" id="3.90.1300.10">
    <property type="entry name" value="Amidase signature (AS) domain"/>
    <property type="match status" value="1"/>
</dbReference>
<dbReference type="SUPFAM" id="SSF75304">
    <property type="entry name" value="Amidase signature (AS) enzymes"/>
    <property type="match status" value="1"/>
</dbReference>
<name>A0A9X2BVP8_9PROT</name>
<dbReference type="InterPro" id="IPR036928">
    <property type="entry name" value="AS_sf"/>
</dbReference>
<reference evidence="2" key="1">
    <citation type="submission" date="2022-04" db="EMBL/GenBank/DDBJ databases">
        <title>Roseomonas acroporae sp. nov., isolated from coral Acropora digitifera.</title>
        <authorList>
            <person name="Sun H."/>
        </authorList>
    </citation>
    <scope>NUCLEOTIDE SEQUENCE</scope>
    <source>
        <strain evidence="2">NAR14</strain>
    </source>
</reference>
<dbReference type="NCBIfam" id="NF005686">
    <property type="entry name" value="PRK07486.1"/>
    <property type="match status" value="1"/>
</dbReference>
<evidence type="ECO:0000313" key="3">
    <source>
        <dbReference type="Proteomes" id="UP001139516"/>
    </source>
</evidence>
<dbReference type="RefSeq" id="WP_248667414.1">
    <property type="nucleotide sequence ID" value="NZ_JALPRX010000054.1"/>
</dbReference>
<comment type="caution">
    <text evidence="2">The sequence shown here is derived from an EMBL/GenBank/DDBJ whole genome shotgun (WGS) entry which is preliminary data.</text>
</comment>
<evidence type="ECO:0000259" key="1">
    <source>
        <dbReference type="Pfam" id="PF01425"/>
    </source>
</evidence>
<proteinExistence type="predicted"/>
<dbReference type="EMBL" id="JALPRX010000054">
    <property type="protein sequence ID" value="MCK8785291.1"/>
    <property type="molecule type" value="Genomic_DNA"/>
</dbReference>
<dbReference type="AlphaFoldDB" id="A0A9X2BVP8"/>
<gene>
    <name evidence="2" type="ORF">M0638_12940</name>
</gene>
<dbReference type="InterPro" id="IPR000120">
    <property type="entry name" value="Amidase"/>
</dbReference>
<feature type="domain" description="Amidase" evidence="1">
    <location>
        <begin position="28"/>
        <end position="458"/>
    </location>
</feature>
<accession>A0A9X2BVP8</accession>